<reference evidence="1 2" key="1">
    <citation type="submission" date="2023-05" db="EMBL/GenBank/DDBJ databases">
        <title>B98-5 Cell Line De Novo Hybrid Assembly: An Optical Mapping Approach.</title>
        <authorList>
            <person name="Kananen K."/>
            <person name="Auerbach J.A."/>
            <person name="Kautto E."/>
            <person name="Blachly J.S."/>
        </authorList>
    </citation>
    <scope>NUCLEOTIDE SEQUENCE [LARGE SCALE GENOMIC DNA]</scope>
    <source>
        <strain evidence="1">B95-8</strain>
        <tissue evidence="1">Cell line</tissue>
    </source>
</reference>
<organism evidence="1 2">
    <name type="scientific">Saguinus oedipus</name>
    <name type="common">Cotton-top tamarin</name>
    <name type="synonym">Oedipomidas oedipus</name>
    <dbReference type="NCBI Taxonomy" id="9490"/>
    <lineage>
        <taxon>Eukaryota</taxon>
        <taxon>Metazoa</taxon>
        <taxon>Chordata</taxon>
        <taxon>Craniata</taxon>
        <taxon>Vertebrata</taxon>
        <taxon>Euteleostomi</taxon>
        <taxon>Mammalia</taxon>
        <taxon>Eutheria</taxon>
        <taxon>Euarchontoglires</taxon>
        <taxon>Primates</taxon>
        <taxon>Haplorrhini</taxon>
        <taxon>Platyrrhini</taxon>
        <taxon>Cebidae</taxon>
        <taxon>Callitrichinae</taxon>
        <taxon>Saguinus</taxon>
    </lineage>
</organism>
<sequence length="183" mass="20228">MSTLLVAVTLQGFCLFNDTGILAQENKALCMYIYGERQRTLSSFCRKRFIATSSTILLQSVPHGRVIILPKEVQPGREPRQPPATSEHDRFPFLRFYKIASQQYAFDQLRIYFSAIADSARVPVSPPDTGTVGYELSLGHTPPSLTAAAEKGRVTPQSNNVLLDGLERAKDVGDTMREAHATA</sequence>
<comment type="caution">
    <text evidence="1">The sequence shown here is derived from an EMBL/GenBank/DDBJ whole genome shotgun (WGS) entry which is preliminary data.</text>
</comment>
<proteinExistence type="predicted"/>
<name>A0ABQ9VTX9_SAGOE</name>
<keyword evidence="2" id="KW-1185">Reference proteome</keyword>
<gene>
    <name evidence="1" type="ORF">P7K49_007110</name>
</gene>
<dbReference type="Proteomes" id="UP001266305">
    <property type="component" value="Unassembled WGS sequence"/>
</dbReference>
<evidence type="ECO:0000313" key="1">
    <source>
        <dbReference type="EMBL" id="KAK2112844.1"/>
    </source>
</evidence>
<dbReference type="EMBL" id="JASSZA010000004">
    <property type="protein sequence ID" value="KAK2112844.1"/>
    <property type="molecule type" value="Genomic_DNA"/>
</dbReference>
<accession>A0ABQ9VTX9</accession>
<protein>
    <submittedName>
        <fullName evidence="1">Uncharacterized protein</fullName>
    </submittedName>
</protein>
<evidence type="ECO:0000313" key="2">
    <source>
        <dbReference type="Proteomes" id="UP001266305"/>
    </source>
</evidence>